<dbReference type="Gene3D" id="3.40.50.1820">
    <property type="entry name" value="alpha/beta hydrolase"/>
    <property type="match status" value="1"/>
</dbReference>
<protein>
    <recommendedName>
        <fullName evidence="3">AB hydrolase-1 domain-containing protein</fullName>
    </recommendedName>
</protein>
<dbReference type="Proteomes" id="UP001050691">
    <property type="component" value="Unassembled WGS sequence"/>
</dbReference>
<proteinExistence type="inferred from homology"/>
<dbReference type="SUPFAM" id="SSF53474">
    <property type="entry name" value="alpha/beta-Hydrolases"/>
    <property type="match status" value="1"/>
</dbReference>
<sequence length="310" mass="35734">MSQSTKISEGEAEYDVPAAGKPCKTWYKVFGDLEDPARKRPLVALHGGPGSCHIYLLSLAKIWENYQIPVIMYDQIGNGNSTHLPEKVGDMSFWTEELFRNELDNLLRYLRIDGDYDLFGQSWGGMISSAFATYRPKGLKRLILADAPASIPLWIKSAYKLRSELPEEVQATLTEHEEAKTLTSKEYEEAISVFYKRHLCRLEIWPEELIRTYATLKNDPTVYISLNGFNEFIIIGYLKDWSVIDDLHKIEVPTLVINGKYDPTQDEAVLPFFEKIPKCKWVRFEESSHLPHVEEPERFLEVVGEFLSYE</sequence>
<dbReference type="PANTHER" id="PTHR43194:SF2">
    <property type="entry name" value="PEROXISOMAL MEMBRANE PROTEIN LPX1"/>
    <property type="match status" value="1"/>
</dbReference>
<dbReference type="NCBIfam" id="TIGR01250">
    <property type="entry name" value="pro_imino_pep_2"/>
    <property type="match status" value="1"/>
</dbReference>
<dbReference type="GO" id="GO:0006508">
    <property type="term" value="P:proteolysis"/>
    <property type="evidence" value="ECO:0007669"/>
    <property type="project" value="InterPro"/>
</dbReference>
<dbReference type="GO" id="GO:0008233">
    <property type="term" value="F:peptidase activity"/>
    <property type="evidence" value="ECO:0007669"/>
    <property type="project" value="InterPro"/>
</dbReference>
<comment type="similarity">
    <text evidence="1">Belongs to the peptidase S33 family.</text>
</comment>
<dbReference type="InterPro" id="IPR005945">
    <property type="entry name" value="Pro_imino_pep"/>
</dbReference>
<dbReference type="InterPro" id="IPR050228">
    <property type="entry name" value="Carboxylesterase_BioH"/>
</dbReference>
<accession>A0AAV4ZXV6</accession>
<dbReference type="AlphaFoldDB" id="A0AAV4ZXV6"/>
<evidence type="ECO:0000256" key="2">
    <source>
        <dbReference type="ARBA" id="ARBA00022801"/>
    </source>
</evidence>
<dbReference type="InterPro" id="IPR002410">
    <property type="entry name" value="Peptidase_S33"/>
</dbReference>
<dbReference type="PIRSF" id="PIRSF005539">
    <property type="entry name" value="Pept_S33_TRI_F1"/>
    <property type="match status" value="1"/>
</dbReference>
<dbReference type="InterPro" id="IPR000073">
    <property type="entry name" value="AB_hydrolase_1"/>
</dbReference>
<comment type="caution">
    <text evidence="4">The sequence shown here is derived from an EMBL/GenBank/DDBJ whole genome shotgun (WGS) entry which is preliminary data.</text>
</comment>
<feature type="domain" description="AB hydrolase-1" evidence="3">
    <location>
        <begin position="41"/>
        <end position="296"/>
    </location>
</feature>
<evidence type="ECO:0000259" key="3">
    <source>
        <dbReference type="Pfam" id="PF00561"/>
    </source>
</evidence>
<keyword evidence="2" id="KW-0378">Hydrolase</keyword>
<dbReference type="InterPro" id="IPR029058">
    <property type="entry name" value="AB_hydrolase_fold"/>
</dbReference>
<evidence type="ECO:0000313" key="5">
    <source>
        <dbReference type="Proteomes" id="UP001050691"/>
    </source>
</evidence>
<evidence type="ECO:0000256" key="1">
    <source>
        <dbReference type="ARBA" id="ARBA00010088"/>
    </source>
</evidence>
<dbReference type="PRINTS" id="PR00793">
    <property type="entry name" value="PROAMNOPTASE"/>
</dbReference>
<organism evidence="4 5">
    <name type="scientific">Clathrus columnatus</name>
    <dbReference type="NCBI Taxonomy" id="1419009"/>
    <lineage>
        <taxon>Eukaryota</taxon>
        <taxon>Fungi</taxon>
        <taxon>Dikarya</taxon>
        <taxon>Basidiomycota</taxon>
        <taxon>Agaricomycotina</taxon>
        <taxon>Agaricomycetes</taxon>
        <taxon>Phallomycetidae</taxon>
        <taxon>Phallales</taxon>
        <taxon>Clathraceae</taxon>
        <taxon>Clathrus</taxon>
    </lineage>
</organism>
<evidence type="ECO:0000313" key="4">
    <source>
        <dbReference type="EMBL" id="GJJ06645.1"/>
    </source>
</evidence>
<reference evidence="4" key="1">
    <citation type="submission" date="2021-10" db="EMBL/GenBank/DDBJ databases">
        <title>De novo Genome Assembly of Clathrus columnatus (Basidiomycota, Fungi) Using Illumina and Nanopore Sequence Data.</title>
        <authorList>
            <person name="Ogiso-Tanaka E."/>
            <person name="Itagaki H."/>
            <person name="Hosoya T."/>
            <person name="Hosaka K."/>
        </authorList>
    </citation>
    <scope>NUCLEOTIDE SEQUENCE</scope>
    <source>
        <strain evidence="4">MO-923</strain>
    </source>
</reference>
<gene>
    <name evidence="4" type="ORF">Clacol_000839</name>
</gene>
<dbReference type="PANTHER" id="PTHR43194">
    <property type="entry name" value="HYDROLASE ALPHA/BETA FOLD FAMILY"/>
    <property type="match status" value="1"/>
</dbReference>
<keyword evidence="5" id="KW-1185">Reference proteome</keyword>
<dbReference type="Pfam" id="PF00561">
    <property type="entry name" value="Abhydrolase_1"/>
    <property type="match status" value="1"/>
</dbReference>
<dbReference type="EMBL" id="BPWL01000001">
    <property type="protein sequence ID" value="GJJ06645.1"/>
    <property type="molecule type" value="Genomic_DNA"/>
</dbReference>
<name>A0AAV4ZXV6_9AGAM</name>